<dbReference type="GO" id="GO:0004197">
    <property type="term" value="F:cysteine-type endopeptidase activity"/>
    <property type="evidence" value="ECO:0007669"/>
    <property type="project" value="InterPro"/>
</dbReference>
<dbReference type="InterPro" id="IPR050452">
    <property type="entry name" value="Metacaspase"/>
</dbReference>
<protein>
    <submittedName>
        <fullName evidence="5">Peptidase C14 caspase catalytic subunit p20</fullName>
    </submittedName>
</protein>
<dbReference type="Pfam" id="PF24096">
    <property type="entry name" value="DUF7379"/>
    <property type="match status" value="1"/>
</dbReference>
<dbReference type="InterPro" id="IPR055803">
    <property type="entry name" value="DUF7379"/>
</dbReference>
<feature type="transmembrane region" description="Helical" evidence="2">
    <location>
        <begin position="1268"/>
        <end position="1290"/>
    </location>
</feature>
<evidence type="ECO:0000256" key="2">
    <source>
        <dbReference type="SAM" id="Phobius"/>
    </source>
</evidence>
<feature type="region of interest" description="Disordered" evidence="1">
    <location>
        <begin position="1295"/>
        <end position="1320"/>
    </location>
</feature>
<dbReference type="PATRIC" id="fig|179408.3.peg.776"/>
<dbReference type="eggNOG" id="COG1075">
    <property type="taxonomic scope" value="Bacteria"/>
</dbReference>
<dbReference type="RefSeq" id="WP_015174546.1">
    <property type="nucleotide sequence ID" value="NC_019729.1"/>
</dbReference>
<keyword evidence="2" id="KW-0812">Transmembrane</keyword>
<dbReference type="eggNOG" id="COG4249">
    <property type="taxonomic scope" value="Bacteria"/>
</dbReference>
<name>K9VD92_9CYAN</name>
<dbReference type="HOGENOM" id="CLU_259916_0_0_3"/>
<evidence type="ECO:0000259" key="4">
    <source>
        <dbReference type="Pfam" id="PF24096"/>
    </source>
</evidence>
<evidence type="ECO:0000313" key="6">
    <source>
        <dbReference type="Proteomes" id="UP000010478"/>
    </source>
</evidence>
<dbReference type="Proteomes" id="UP000010478">
    <property type="component" value="Chromosome"/>
</dbReference>
<sequence>MAKNIYALLVGIDNYSPASNPLVPPLKGCVNDIKAIEAYLGERITQDSEWKLIEPTDQPWILLNQDATRQAIISAFQQHLCNADSEDVVLFYYSGHGAQEKSPEEFWELEADRLDETLVCYDSRAENGRDLADKELAYLISKIALKEPRIVVILDCCHSGSGTRDLPPETTVRRALVDSRERPLSTFIFAEDAPAIHEILSTAKQSERKTTGVILPKGKHILFSACRDYELAKEYKTEDGESRGAFSYFLLQTLQRTNGSITYRDLARNMNALVTGKVKEQSPQVEATDRNDLDQPFLGGAIKERPHYFTLTHSQNLRNWVIDGGSIHGIPKPSNGGDTRLAFFPYGSSTAKLRQLSEALGEARVTQVLPQRSQVEIINGQDSLSESESYWAVVTSLPLPALKIYIKGDESELQGIKHVEQALSKAAIGNKPSLYVQQVNEPKDADYHLLVSHGQYWILQPDNNRPLVAPIPEEPNQSGYTEEIALQVIYRLEHIARWNNILQLSTPATSRIKTDEVEMEIILLCGQQESSPGDRDGNISSSEMRVDYAYDNGEWQAPNIQIRLTNKSDKKLYCNVIVLSESFSVDTPFFDRDSSILLLPKNSENSSSITSFEDITFQVPDEYFEQGITEYKDILKLIVCTTEFDASLLKQDGLAPPKLTRSLGETEGTLNSLMAQVNTREAVRAKGNYDDWMTKEVTITIVRPQDAQPINANGSTALQQGAVEVQAHPTLKAKVNLTTVPQASRDLGNLILPAILRQQNRVSESFQFTTSRGTDPGLSALELSDVKDYEAVTPTTPLNLLVNQELAENEHILPFAYDGEFFLPLGRGARTEDGKIEITLERLPKPTVSSRSLHGSIRIFFEKVAHQKLGRPYEYPILAVAEVSEKGDVSYEKNPEQVKARVAKAQRILLYIHGIIGDTQSMVPSVRQTVVEVDGQQRQIAELYDLVLTFDYENIQTTIEENSRLLGQRLQAVGLGANHGKQLDIVAHSMGGLVSRWFIEREGGNQVVQHLVMLGTPNGGSPWPTIQDWVFTALGIGLNQLSKIIWPTKIVAQLLEFLEANDYSLEQMRPDSPFLKKLAENPDPGVPYTIIAGDRSIVSKALEFQPDKESNPLQRLLSNLFGQTKDRVVELAFFSQPNDIAVALTSIKNVSANRSPAPKILLPDTACDHLSYFTHQAGLDALAAALFPSPNGNSQLLVKPLVVARVEDEPESMNSQLAVKDTVNPLPVAEQLAKTPVESFSPASNSLTSSHPVGSDTLNVQTQNNSRITGLVIGLFGFLIAAAIGLIGLWPRSPVQQPANQKSTSQSNEQALYQFKKTSN</sequence>
<dbReference type="KEGG" id="oni:Osc7112_0622"/>
<dbReference type="GO" id="GO:0006508">
    <property type="term" value="P:proteolysis"/>
    <property type="evidence" value="ECO:0007669"/>
    <property type="project" value="InterPro"/>
</dbReference>
<dbReference type="InterPro" id="IPR029058">
    <property type="entry name" value="AB_hydrolase_fold"/>
</dbReference>
<dbReference type="Pfam" id="PF00656">
    <property type="entry name" value="Peptidase_C14"/>
    <property type="match status" value="1"/>
</dbReference>
<dbReference type="EMBL" id="CP003614">
    <property type="protein sequence ID" value="AFZ05215.1"/>
    <property type="molecule type" value="Genomic_DNA"/>
</dbReference>
<reference evidence="5 6" key="1">
    <citation type="submission" date="2012-05" db="EMBL/GenBank/DDBJ databases">
        <title>Finished chromosome of genome of Oscillatoria sp. PCC 7112.</title>
        <authorList>
            <consortium name="US DOE Joint Genome Institute"/>
            <person name="Gugger M."/>
            <person name="Coursin T."/>
            <person name="Rippka R."/>
            <person name="Tandeau De Marsac N."/>
            <person name="Huntemann M."/>
            <person name="Wei C.-L."/>
            <person name="Han J."/>
            <person name="Detter J.C."/>
            <person name="Han C."/>
            <person name="Tapia R."/>
            <person name="Davenport K."/>
            <person name="Daligault H."/>
            <person name="Erkkila T."/>
            <person name="Gu W."/>
            <person name="Munk A.C.C."/>
            <person name="Teshima H."/>
            <person name="Xu Y."/>
            <person name="Chain P."/>
            <person name="Chen A."/>
            <person name="Krypides N."/>
            <person name="Mavromatis K."/>
            <person name="Markowitz V."/>
            <person name="Szeto E."/>
            <person name="Ivanova N."/>
            <person name="Mikhailova N."/>
            <person name="Ovchinnikova G."/>
            <person name="Pagani I."/>
            <person name="Pati A."/>
            <person name="Goodwin L."/>
            <person name="Peters L."/>
            <person name="Pitluck S."/>
            <person name="Woyke T."/>
            <person name="Kerfeld C."/>
        </authorList>
    </citation>
    <scope>NUCLEOTIDE SEQUENCE [LARGE SCALE GENOMIC DNA]</scope>
    <source>
        <strain evidence="5 6">PCC 7112</strain>
    </source>
</reference>
<evidence type="ECO:0000259" key="3">
    <source>
        <dbReference type="Pfam" id="PF00656"/>
    </source>
</evidence>
<gene>
    <name evidence="5" type="ORF">Osc7112_0622</name>
</gene>
<feature type="domain" description="Peptidase C14 caspase" evidence="3">
    <location>
        <begin position="6"/>
        <end position="288"/>
    </location>
</feature>
<evidence type="ECO:0000256" key="1">
    <source>
        <dbReference type="SAM" id="MobiDB-lite"/>
    </source>
</evidence>
<feature type="compositionally biased region" description="Polar residues" evidence="1">
    <location>
        <begin position="1241"/>
        <end position="1258"/>
    </location>
</feature>
<dbReference type="InterPro" id="IPR011600">
    <property type="entry name" value="Pept_C14_caspase"/>
</dbReference>
<organism evidence="5 6">
    <name type="scientific">Phormidium nigroviride PCC 7112</name>
    <dbReference type="NCBI Taxonomy" id="179408"/>
    <lineage>
        <taxon>Bacteria</taxon>
        <taxon>Bacillati</taxon>
        <taxon>Cyanobacteriota</taxon>
        <taxon>Cyanophyceae</taxon>
        <taxon>Oscillatoriophycideae</taxon>
        <taxon>Oscillatoriales</taxon>
        <taxon>Oscillatoriaceae</taxon>
        <taxon>Phormidium</taxon>
    </lineage>
</organism>
<keyword evidence="6" id="KW-1185">Reference proteome</keyword>
<dbReference type="PANTHER" id="PTHR48104:SF30">
    <property type="entry name" value="METACASPASE-1"/>
    <property type="match status" value="1"/>
</dbReference>
<proteinExistence type="predicted"/>
<dbReference type="Gene3D" id="3.40.50.1820">
    <property type="entry name" value="alpha/beta hydrolase"/>
    <property type="match status" value="1"/>
</dbReference>
<dbReference type="STRING" id="179408.Osc7112_0622"/>
<accession>K9VD92</accession>
<keyword evidence="2" id="KW-0472">Membrane</keyword>
<dbReference type="OrthoDB" id="8447555at2"/>
<dbReference type="SUPFAM" id="SSF53474">
    <property type="entry name" value="alpha/beta-Hydrolases"/>
    <property type="match status" value="1"/>
</dbReference>
<evidence type="ECO:0000313" key="5">
    <source>
        <dbReference type="EMBL" id="AFZ05215.1"/>
    </source>
</evidence>
<dbReference type="GO" id="GO:0005737">
    <property type="term" value="C:cytoplasm"/>
    <property type="evidence" value="ECO:0007669"/>
    <property type="project" value="TreeGrafter"/>
</dbReference>
<dbReference type="PANTHER" id="PTHR48104">
    <property type="entry name" value="METACASPASE-4"/>
    <property type="match status" value="1"/>
</dbReference>
<keyword evidence="2" id="KW-1133">Transmembrane helix</keyword>
<dbReference type="Gene3D" id="3.40.50.1460">
    <property type="match status" value="1"/>
</dbReference>
<feature type="domain" description="DUF7379" evidence="4">
    <location>
        <begin position="909"/>
        <end position="1029"/>
    </location>
</feature>
<feature type="region of interest" description="Disordered" evidence="1">
    <location>
        <begin position="1236"/>
        <end position="1258"/>
    </location>
</feature>